<gene>
    <name evidence="7" type="ORF">FHS99_002182</name>
</gene>
<dbReference type="PANTHER" id="PTHR11101:SF61">
    <property type="entry name" value="PHOSPHATE TRANSPORTER"/>
    <property type="match status" value="1"/>
</dbReference>
<dbReference type="InterPro" id="IPR001204">
    <property type="entry name" value="Phos_transporter"/>
</dbReference>
<dbReference type="EMBL" id="JACIJR010000005">
    <property type="protein sequence ID" value="MBB5729686.1"/>
    <property type="molecule type" value="Genomic_DNA"/>
</dbReference>
<evidence type="ECO:0000256" key="5">
    <source>
        <dbReference type="ARBA" id="ARBA00023136"/>
    </source>
</evidence>
<dbReference type="PANTHER" id="PTHR11101">
    <property type="entry name" value="PHOSPHATE TRANSPORTER"/>
    <property type="match status" value="1"/>
</dbReference>
<sequence length="107" mass="10979">MIGWKRIVVTVGEKIGKAHLTYGMGAAAELVAASTILLAQVKGMPVSTTHILSSGVAGTMVANGSGLQKSTVRNIALAWIMTLPAAMLLAGLLYALFLTIVRATGNG</sequence>
<proteinExistence type="predicted"/>
<feature type="transmembrane region" description="Helical" evidence="6">
    <location>
        <begin position="76"/>
        <end position="101"/>
    </location>
</feature>
<dbReference type="GO" id="GO:0016020">
    <property type="term" value="C:membrane"/>
    <property type="evidence" value="ECO:0007669"/>
    <property type="project" value="UniProtKB-SubCell"/>
</dbReference>
<dbReference type="GO" id="GO:0005315">
    <property type="term" value="F:phosphate transmembrane transporter activity"/>
    <property type="evidence" value="ECO:0007669"/>
    <property type="project" value="InterPro"/>
</dbReference>
<keyword evidence="5 6" id="KW-0472">Membrane</keyword>
<feature type="transmembrane region" description="Helical" evidence="6">
    <location>
        <begin position="20"/>
        <end position="39"/>
    </location>
</feature>
<evidence type="ECO:0000256" key="3">
    <source>
        <dbReference type="ARBA" id="ARBA00022692"/>
    </source>
</evidence>
<comment type="caution">
    <text evidence="7">The sequence shown here is derived from an EMBL/GenBank/DDBJ whole genome shotgun (WGS) entry which is preliminary data.</text>
</comment>
<dbReference type="AlphaFoldDB" id="A0A7W9BTE1"/>
<keyword evidence="4 6" id="KW-1133">Transmembrane helix</keyword>
<evidence type="ECO:0000256" key="4">
    <source>
        <dbReference type="ARBA" id="ARBA00022989"/>
    </source>
</evidence>
<dbReference type="GO" id="GO:0035435">
    <property type="term" value="P:phosphate ion transmembrane transport"/>
    <property type="evidence" value="ECO:0007669"/>
    <property type="project" value="TreeGrafter"/>
</dbReference>
<evidence type="ECO:0000256" key="2">
    <source>
        <dbReference type="ARBA" id="ARBA00022448"/>
    </source>
</evidence>
<evidence type="ECO:0000256" key="6">
    <source>
        <dbReference type="SAM" id="Phobius"/>
    </source>
</evidence>
<protein>
    <submittedName>
        <fullName evidence="7">Phosphate/sulfate permease</fullName>
    </submittedName>
</protein>
<evidence type="ECO:0000256" key="1">
    <source>
        <dbReference type="ARBA" id="ARBA00004141"/>
    </source>
</evidence>
<accession>A0A7W9BTE1</accession>
<organism evidence="7 8">
    <name type="scientific">Sphingomonas prati</name>
    <dbReference type="NCBI Taxonomy" id="1843237"/>
    <lineage>
        <taxon>Bacteria</taxon>
        <taxon>Pseudomonadati</taxon>
        <taxon>Pseudomonadota</taxon>
        <taxon>Alphaproteobacteria</taxon>
        <taxon>Sphingomonadales</taxon>
        <taxon>Sphingomonadaceae</taxon>
        <taxon>Sphingomonas</taxon>
    </lineage>
</organism>
<dbReference type="Pfam" id="PF01384">
    <property type="entry name" value="PHO4"/>
    <property type="match status" value="1"/>
</dbReference>
<keyword evidence="8" id="KW-1185">Reference proteome</keyword>
<evidence type="ECO:0000313" key="8">
    <source>
        <dbReference type="Proteomes" id="UP000546701"/>
    </source>
</evidence>
<reference evidence="7 8" key="1">
    <citation type="submission" date="2020-08" db="EMBL/GenBank/DDBJ databases">
        <title>Genomic Encyclopedia of Type Strains, Phase IV (KMG-IV): sequencing the most valuable type-strain genomes for metagenomic binning, comparative biology and taxonomic classification.</title>
        <authorList>
            <person name="Goeker M."/>
        </authorList>
    </citation>
    <scope>NUCLEOTIDE SEQUENCE [LARGE SCALE GENOMIC DNA]</scope>
    <source>
        <strain evidence="7 8">DSM 103336</strain>
    </source>
</reference>
<evidence type="ECO:0000313" key="7">
    <source>
        <dbReference type="EMBL" id="MBB5729686.1"/>
    </source>
</evidence>
<name>A0A7W9BTE1_9SPHN</name>
<keyword evidence="3 6" id="KW-0812">Transmembrane</keyword>
<keyword evidence="2" id="KW-0813">Transport</keyword>
<comment type="subcellular location">
    <subcellularLocation>
        <location evidence="1">Membrane</location>
        <topology evidence="1">Multi-pass membrane protein</topology>
    </subcellularLocation>
</comment>
<dbReference type="Proteomes" id="UP000546701">
    <property type="component" value="Unassembled WGS sequence"/>
</dbReference>